<comment type="caution">
    <text evidence="2">The sequence shown here is derived from an EMBL/GenBank/DDBJ whole genome shotgun (WGS) entry which is preliminary data.</text>
</comment>
<evidence type="ECO:0000256" key="1">
    <source>
        <dbReference type="SAM" id="MobiDB-lite"/>
    </source>
</evidence>
<evidence type="ECO:0000313" key="2">
    <source>
        <dbReference type="EMBL" id="GAA1106327.1"/>
    </source>
</evidence>
<evidence type="ECO:0000313" key="3">
    <source>
        <dbReference type="Proteomes" id="UP001501581"/>
    </source>
</evidence>
<reference evidence="2 3" key="1">
    <citation type="journal article" date="2019" name="Int. J. Syst. Evol. Microbiol.">
        <title>The Global Catalogue of Microorganisms (GCM) 10K type strain sequencing project: providing services to taxonomists for standard genome sequencing and annotation.</title>
        <authorList>
            <consortium name="The Broad Institute Genomics Platform"/>
            <consortium name="The Broad Institute Genome Sequencing Center for Infectious Disease"/>
            <person name="Wu L."/>
            <person name="Ma J."/>
        </authorList>
    </citation>
    <scope>NUCLEOTIDE SEQUENCE [LARGE SCALE GENOMIC DNA]</scope>
    <source>
        <strain evidence="2 3">JCM 13008</strain>
    </source>
</reference>
<feature type="region of interest" description="Disordered" evidence="1">
    <location>
        <begin position="1"/>
        <end position="30"/>
    </location>
</feature>
<dbReference type="Proteomes" id="UP001501581">
    <property type="component" value="Unassembled WGS sequence"/>
</dbReference>
<organism evidence="2 3">
    <name type="scientific">Nocardioides dubius</name>
    <dbReference type="NCBI Taxonomy" id="317019"/>
    <lineage>
        <taxon>Bacteria</taxon>
        <taxon>Bacillati</taxon>
        <taxon>Actinomycetota</taxon>
        <taxon>Actinomycetes</taxon>
        <taxon>Propionibacteriales</taxon>
        <taxon>Nocardioidaceae</taxon>
        <taxon>Nocardioides</taxon>
    </lineage>
</organism>
<name>A0ABN1TWH5_9ACTN</name>
<dbReference type="RefSeq" id="WP_343995366.1">
    <property type="nucleotide sequence ID" value="NZ_BAAALG010000011.1"/>
</dbReference>
<dbReference type="EMBL" id="BAAALG010000011">
    <property type="protein sequence ID" value="GAA1106327.1"/>
    <property type="molecule type" value="Genomic_DNA"/>
</dbReference>
<gene>
    <name evidence="2" type="ORF">GCM10009668_27450</name>
</gene>
<accession>A0ABN1TWH5</accession>
<proteinExistence type="predicted"/>
<evidence type="ECO:0008006" key="4">
    <source>
        <dbReference type="Google" id="ProtNLM"/>
    </source>
</evidence>
<protein>
    <recommendedName>
        <fullName evidence="4">DUF1963 domain-containing protein</fullName>
    </recommendedName>
</protein>
<sequence>MSDDGPRGFTPALPDRAEGGRLGGAPPRAIEDHPLLETHRYLLTLPAGCAEWAADVEVSVLLRNGFSIADDDVTYPEMAMRALVHPSSPRGDRSDLGWPGLRSAALSELDGADETPALVRTGAQPVLIQNEPGYAAAVLADGHRFLFQIDEDGWPVDGPLEDVIEEYLWGYGSVYFYGTPGTDGQVRDVHAGFLDF</sequence>
<keyword evidence="3" id="KW-1185">Reference proteome</keyword>